<dbReference type="GO" id="GO:0005524">
    <property type="term" value="F:ATP binding"/>
    <property type="evidence" value="ECO:0007669"/>
    <property type="project" value="UniProtKB-KW"/>
</dbReference>
<dbReference type="SUPFAM" id="SSF52540">
    <property type="entry name" value="P-loop containing nucleoside triphosphate hydrolases"/>
    <property type="match status" value="2"/>
</dbReference>
<keyword evidence="1" id="KW-0813">Transport</keyword>
<dbReference type="PANTHER" id="PTHR43790:SF9">
    <property type="entry name" value="GALACTOFURANOSE TRANSPORTER ATP-BINDING PROTEIN YTFR"/>
    <property type="match status" value="1"/>
</dbReference>
<evidence type="ECO:0000256" key="2">
    <source>
        <dbReference type="ARBA" id="ARBA00022597"/>
    </source>
</evidence>
<dbReference type="InterPro" id="IPR027417">
    <property type="entry name" value="P-loop_NTPase"/>
</dbReference>
<gene>
    <name evidence="7" type="ORF">ACFOW6_02200</name>
</gene>
<evidence type="ECO:0000256" key="5">
    <source>
        <dbReference type="ARBA" id="ARBA00022840"/>
    </source>
</evidence>
<evidence type="ECO:0000256" key="4">
    <source>
        <dbReference type="ARBA" id="ARBA00022741"/>
    </source>
</evidence>
<evidence type="ECO:0000259" key="6">
    <source>
        <dbReference type="PROSITE" id="PS50893"/>
    </source>
</evidence>
<feature type="domain" description="ABC transporter" evidence="6">
    <location>
        <begin position="250"/>
        <end position="491"/>
    </location>
</feature>
<evidence type="ECO:0000313" key="7">
    <source>
        <dbReference type="EMBL" id="MFC4350348.1"/>
    </source>
</evidence>
<accession>A0ABV8UGD9</accession>
<comment type="caution">
    <text evidence="7">The sequence shown here is derived from an EMBL/GenBank/DDBJ whole genome shotgun (WGS) entry which is preliminary data.</text>
</comment>
<keyword evidence="4" id="KW-0547">Nucleotide-binding</keyword>
<proteinExistence type="predicted"/>
<dbReference type="CDD" id="cd03216">
    <property type="entry name" value="ABC_Carb_Monos_I"/>
    <property type="match status" value="1"/>
</dbReference>
<name>A0ABV8UGD9_9PROT</name>
<keyword evidence="2" id="KW-0762">Sugar transport</keyword>
<feature type="domain" description="ABC transporter" evidence="6">
    <location>
        <begin position="5"/>
        <end position="240"/>
    </location>
</feature>
<sequence length="493" mass="53422">MQTVIETSALTKRYPGVVALDAVDFDLKAGEVHVLFGENGAGKSTLIAMIAGASQPSGGSIRVNGEEVQFQSVADARGKGISAVFQEFSLVPTMTVAENIFLGDEPKRGGFTDKAGMLRRSRELFRQLDFAIDPKALVSTLRRAEQQMVEIAKAFHGQLSILILDEPTASLTEREVDQLFQVVEQMKARGVGIIYISHRIQELKRIADRVTVLRDGRKIGTVAMAETSEAKLVEMMAGRAIDEIYPRIEARPGDALLEVEGLKTAGVAEASLSVRPGEILGVAGLVGSGKSRCFRALFGLQPLQGGRVRLKGRDVTGANSRRMMGLGVYYLPPDRKSEGLQLAFTSRANLIQGVMVGASSRLGVLPWKQMHAKAEEVADSVELPPDFRGRLAAQLSGGNQQKTLFGRGLGKDYDLYIFDEPTVGVDMGARAAIYGLIQRLTERGKAVVVISSDLPEVMNLSHRLLVFSQGRISAELPQADISEATVLAHFFED</sequence>
<evidence type="ECO:0000313" key="8">
    <source>
        <dbReference type="Proteomes" id="UP001595799"/>
    </source>
</evidence>
<reference evidence="8" key="1">
    <citation type="journal article" date="2019" name="Int. J. Syst. Evol. Microbiol.">
        <title>The Global Catalogue of Microorganisms (GCM) 10K type strain sequencing project: providing services to taxonomists for standard genome sequencing and annotation.</title>
        <authorList>
            <consortium name="The Broad Institute Genomics Platform"/>
            <consortium name="The Broad Institute Genome Sequencing Center for Infectious Disease"/>
            <person name="Wu L."/>
            <person name="Ma J."/>
        </authorList>
    </citation>
    <scope>NUCLEOTIDE SEQUENCE [LARGE SCALE GENOMIC DNA]</scope>
    <source>
        <strain evidence="8">CECT 8472</strain>
    </source>
</reference>
<keyword evidence="3" id="KW-0677">Repeat</keyword>
<evidence type="ECO:0000256" key="1">
    <source>
        <dbReference type="ARBA" id="ARBA00022448"/>
    </source>
</evidence>
<dbReference type="InterPro" id="IPR050107">
    <property type="entry name" value="ABC_carbohydrate_import_ATPase"/>
</dbReference>
<dbReference type="Pfam" id="PF00005">
    <property type="entry name" value="ABC_tran"/>
    <property type="match status" value="2"/>
</dbReference>
<protein>
    <submittedName>
        <fullName evidence="7">Sugar ABC transporter ATP-binding protein</fullName>
    </submittedName>
</protein>
<dbReference type="InterPro" id="IPR003593">
    <property type="entry name" value="AAA+_ATPase"/>
</dbReference>
<keyword evidence="8" id="KW-1185">Reference proteome</keyword>
<dbReference type="CDD" id="cd03215">
    <property type="entry name" value="ABC_Carb_Monos_II"/>
    <property type="match status" value="1"/>
</dbReference>
<evidence type="ECO:0000256" key="3">
    <source>
        <dbReference type="ARBA" id="ARBA00022737"/>
    </source>
</evidence>
<dbReference type="PANTHER" id="PTHR43790">
    <property type="entry name" value="CARBOHYDRATE TRANSPORT ATP-BINDING PROTEIN MG119-RELATED"/>
    <property type="match status" value="1"/>
</dbReference>
<keyword evidence="5 7" id="KW-0067">ATP-binding</keyword>
<dbReference type="PROSITE" id="PS50893">
    <property type="entry name" value="ABC_TRANSPORTER_2"/>
    <property type="match status" value="2"/>
</dbReference>
<dbReference type="Proteomes" id="UP001595799">
    <property type="component" value="Unassembled WGS sequence"/>
</dbReference>
<dbReference type="Gene3D" id="3.40.50.300">
    <property type="entry name" value="P-loop containing nucleotide triphosphate hydrolases"/>
    <property type="match status" value="2"/>
</dbReference>
<dbReference type="SMART" id="SM00382">
    <property type="entry name" value="AAA"/>
    <property type="match status" value="2"/>
</dbReference>
<dbReference type="EMBL" id="JBHSCW010000001">
    <property type="protein sequence ID" value="MFC4350348.1"/>
    <property type="molecule type" value="Genomic_DNA"/>
</dbReference>
<organism evidence="7 8">
    <name type="scientific">Fodinicurvata halophila</name>
    <dbReference type="NCBI Taxonomy" id="1419723"/>
    <lineage>
        <taxon>Bacteria</taxon>
        <taxon>Pseudomonadati</taxon>
        <taxon>Pseudomonadota</taxon>
        <taxon>Alphaproteobacteria</taxon>
        <taxon>Rhodospirillales</taxon>
        <taxon>Rhodovibrionaceae</taxon>
        <taxon>Fodinicurvata</taxon>
    </lineage>
</organism>
<dbReference type="RefSeq" id="WP_382420687.1">
    <property type="nucleotide sequence ID" value="NZ_JBHSCW010000001.1"/>
</dbReference>
<dbReference type="InterPro" id="IPR003439">
    <property type="entry name" value="ABC_transporter-like_ATP-bd"/>
</dbReference>